<feature type="domain" description="Class II aldolase/adducin N-terminal" evidence="3">
    <location>
        <begin position="8"/>
        <end position="182"/>
    </location>
</feature>
<dbReference type="GO" id="GO:0016832">
    <property type="term" value="F:aldehyde-lyase activity"/>
    <property type="evidence" value="ECO:0007669"/>
    <property type="project" value="TreeGrafter"/>
</dbReference>
<dbReference type="GO" id="GO:0005829">
    <property type="term" value="C:cytosol"/>
    <property type="evidence" value="ECO:0007669"/>
    <property type="project" value="TreeGrafter"/>
</dbReference>
<dbReference type="SMART" id="SM01007">
    <property type="entry name" value="Aldolase_II"/>
    <property type="match status" value="1"/>
</dbReference>
<evidence type="ECO:0000313" key="5">
    <source>
        <dbReference type="EMBL" id="VFK32637.1"/>
    </source>
</evidence>
<accession>A0A450WYX2</accession>
<proteinExistence type="predicted"/>
<dbReference type="PANTHER" id="PTHR22789">
    <property type="entry name" value="FUCULOSE PHOSPHATE ALDOLASE"/>
    <property type="match status" value="1"/>
</dbReference>
<organism evidence="4">
    <name type="scientific">Candidatus Kentrum sp. MB</name>
    <dbReference type="NCBI Taxonomy" id="2138164"/>
    <lineage>
        <taxon>Bacteria</taxon>
        <taxon>Pseudomonadati</taxon>
        <taxon>Pseudomonadota</taxon>
        <taxon>Gammaproteobacteria</taxon>
        <taxon>Candidatus Kentrum</taxon>
    </lineage>
</organism>
<protein>
    <submittedName>
        <fullName evidence="4">L-fuculose 1-phosphate aldolase</fullName>
    </submittedName>
</protein>
<dbReference type="SUPFAM" id="SSF53639">
    <property type="entry name" value="AraD/HMP-PK domain-like"/>
    <property type="match status" value="1"/>
</dbReference>
<sequence>MNNTNIRQQIIDICRKMNHLGLNQGSSGNASLRVGDGFLITPSGLDYDAMEPTDIVAMDFEGDHEGRRAPSSEWRIHRDILHAREDIQAVIHAHSMFCTTLAIHGRSIPAVHYLVVLAGGDDIPCVPYATPTTQALSDVVLPALMTRRACLMAHHGVVVTGATLQETFNLLVEVENLAAQYWRALQIGKPPVLNREQIREMREIMKTYGGRSSERVDIENEPISDG</sequence>
<dbReference type="InterPro" id="IPR001303">
    <property type="entry name" value="Aldolase_II/adducin_N"/>
</dbReference>
<keyword evidence="1" id="KW-0479">Metal-binding</keyword>
<keyword evidence="2" id="KW-0456">Lyase</keyword>
<evidence type="ECO:0000313" key="4">
    <source>
        <dbReference type="EMBL" id="VFK22244.1"/>
    </source>
</evidence>
<evidence type="ECO:0000313" key="6">
    <source>
        <dbReference type="EMBL" id="VFK76008.1"/>
    </source>
</evidence>
<dbReference type="EMBL" id="CAADFO010000001">
    <property type="protein sequence ID" value="VFK22244.1"/>
    <property type="molecule type" value="Genomic_DNA"/>
</dbReference>
<dbReference type="AlphaFoldDB" id="A0A450WYX2"/>
<dbReference type="Pfam" id="PF00596">
    <property type="entry name" value="Aldolase_II"/>
    <property type="match status" value="1"/>
</dbReference>
<evidence type="ECO:0000256" key="2">
    <source>
        <dbReference type="ARBA" id="ARBA00023239"/>
    </source>
</evidence>
<gene>
    <name evidence="4" type="ORF">BECKMB1821G_GA0114241_1001108</name>
    <name evidence="6" type="ORF">BECKMB1821H_GA0114242_103827</name>
    <name evidence="5" type="ORF">BECKMB1821I_GA0114274_103528</name>
</gene>
<name>A0A450WYX2_9GAMM</name>
<dbReference type="InterPro" id="IPR036409">
    <property type="entry name" value="Aldolase_II/adducin_N_sf"/>
</dbReference>
<evidence type="ECO:0000259" key="3">
    <source>
        <dbReference type="SMART" id="SM01007"/>
    </source>
</evidence>
<dbReference type="GO" id="GO:0046872">
    <property type="term" value="F:metal ion binding"/>
    <property type="evidence" value="ECO:0007669"/>
    <property type="project" value="UniProtKB-KW"/>
</dbReference>
<reference evidence="4" key="1">
    <citation type="submission" date="2019-02" db="EMBL/GenBank/DDBJ databases">
        <authorList>
            <person name="Gruber-Vodicka R. H."/>
            <person name="Seah K. B. B."/>
        </authorList>
    </citation>
    <scope>NUCLEOTIDE SEQUENCE</scope>
    <source>
        <strain evidence="4">BECK_BZ197</strain>
        <strain evidence="6">BECK_BZ198</strain>
        <strain evidence="5">BECK_BZ199</strain>
    </source>
</reference>
<dbReference type="InterPro" id="IPR050197">
    <property type="entry name" value="Aldolase_class_II_sugar_metab"/>
</dbReference>
<dbReference type="EMBL" id="CAADGH010000038">
    <property type="protein sequence ID" value="VFK76008.1"/>
    <property type="molecule type" value="Genomic_DNA"/>
</dbReference>
<evidence type="ECO:0000256" key="1">
    <source>
        <dbReference type="ARBA" id="ARBA00022723"/>
    </source>
</evidence>
<dbReference type="GO" id="GO:0019323">
    <property type="term" value="P:pentose catabolic process"/>
    <property type="evidence" value="ECO:0007669"/>
    <property type="project" value="TreeGrafter"/>
</dbReference>
<dbReference type="EMBL" id="CAADFQ010000035">
    <property type="protein sequence ID" value="VFK32637.1"/>
    <property type="molecule type" value="Genomic_DNA"/>
</dbReference>
<dbReference type="Gene3D" id="3.40.225.10">
    <property type="entry name" value="Class II aldolase/adducin N-terminal domain"/>
    <property type="match status" value="1"/>
</dbReference>
<dbReference type="PANTHER" id="PTHR22789:SF0">
    <property type="entry name" value="3-OXO-TETRONATE 4-PHOSPHATE DECARBOXYLASE-RELATED"/>
    <property type="match status" value="1"/>
</dbReference>